<comment type="caution">
    <text evidence="2">The sequence shown here is derived from an EMBL/GenBank/DDBJ whole genome shotgun (WGS) entry which is preliminary data.</text>
</comment>
<reference evidence="2" key="1">
    <citation type="submission" date="2023-01" db="EMBL/GenBank/DDBJ databases">
        <title>Genome assembly of the deep-sea coral Lophelia pertusa.</title>
        <authorList>
            <person name="Herrera S."/>
            <person name="Cordes E."/>
        </authorList>
    </citation>
    <scope>NUCLEOTIDE SEQUENCE</scope>
    <source>
        <strain evidence="2">USNM1676648</strain>
        <tissue evidence="2">Polyp</tissue>
    </source>
</reference>
<dbReference type="InterPro" id="IPR016024">
    <property type="entry name" value="ARM-type_fold"/>
</dbReference>
<proteinExistence type="predicted"/>
<dbReference type="EMBL" id="MU825397">
    <property type="protein sequence ID" value="KAJ7393755.1"/>
    <property type="molecule type" value="Genomic_DNA"/>
</dbReference>
<organism evidence="2 3">
    <name type="scientific">Desmophyllum pertusum</name>
    <dbReference type="NCBI Taxonomy" id="174260"/>
    <lineage>
        <taxon>Eukaryota</taxon>
        <taxon>Metazoa</taxon>
        <taxon>Cnidaria</taxon>
        <taxon>Anthozoa</taxon>
        <taxon>Hexacorallia</taxon>
        <taxon>Scleractinia</taxon>
        <taxon>Caryophylliina</taxon>
        <taxon>Caryophylliidae</taxon>
        <taxon>Desmophyllum</taxon>
    </lineage>
</organism>
<dbReference type="GO" id="GO:0005829">
    <property type="term" value="C:cytosol"/>
    <property type="evidence" value="ECO:0007669"/>
    <property type="project" value="TreeGrafter"/>
</dbReference>
<keyword evidence="3" id="KW-1185">Reference proteome</keyword>
<feature type="coiled-coil region" evidence="1">
    <location>
        <begin position="58"/>
        <end position="117"/>
    </location>
</feature>
<dbReference type="AlphaFoldDB" id="A0A9X0A657"/>
<accession>A0A9X0A657</accession>
<dbReference type="Proteomes" id="UP001163046">
    <property type="component" value="Unassembled WGS sequence"/>
</dbReference>
<dbReference type="PANTHER" id="PTHR15434">
    <property type="entry name" value="HEAT SHOCK FACTOR 2-BINDING PROTEIN"/>
    <property type="match status" value="1"/>
</dbReference>
<evidence type="ECO:0000256" key="1">
    <source>
        <dbReference type="SAM" id="Coils"/>
    </source>
</evidence>
<gene>
    <name evidence="2" type="ORF">OS493_003414</name>
</gene>
<evidence type="ECO:0000313" key="2">
    <source>
        <dbReference type="EMBL" id="KAJ7393755.1"/>
    </source>
</evidence>
<name>A0A9X0A657_9CNID</name>
<dbReference type="Gene3D" id="1.25.10.10">
    <property type="entry name" value="Leucine-rich Repeat Variant"/>
    <property type="match status" value="1"/>
</dbReference>
<dbReference type="InterPro" id="IPR011989">
    <property type="entry name" value="ARM-like"/>
</dbReference>
<sequence length="347" mass="39254">MAENTSSFRRDVKVADRHPPFVKVSRADVDQLVTEIMQVKEFLPKVLNADLLSVYNKLDHCEQELEISEAENKKLRLELEQMRTHYDTDMEGLKKRNDSLLEDCERYREEKYKLKCQLSDVSQQMGDQSEYCSSMGAAVCTLLWRVSRQQESVTSLLGGNKAEEFLQITSRTIESYFETYNEEDEKETSEEFQFVLALTGTITNMAAAAQGRDFLVSKDSGRVLIDSFITVLGVSAAGKNVKIRNLILMALYNISINLSGLQYIIKKQGILANLMQVIGGESDSELRLNAARLLQSIVMEPNSLPSDTLDSISLPVLQNLARTAKGELRDTLHEVLSDLQSYHTEDY</sequence>
<keyword evidence="1" id="KW-0175">Coiled coil</keyword>
<dbReference type="PANTHER" id="PTHR15434:SF2">
    <property type="entry name" value="HEAT SHOCK FACTOR 2-BINDING PROTEIN"/>
    <property type="match status" value="1"/>
</dbReference>
<evidence type="ECO:0000313" key="3">
    <source>
        <dbReference type="Proteomes" id="UP001163046"/>
    </source>
</evidence>
<dbReference type="InterPro" id="IPR039584">
    <property type="entry name" value="HSF2BP"/>
</dbReference>
<evidence type="ECO:0008006" key="4">
    <source>
        <dbReference type="Google" id="ProtNLM"/>
    </source>
</evidence>
<dbReference type="OrthoDB" id="10065854at2759"/>
<dbReference type="SUPFAM" id="SSF48371">
    <property type="entry name" value="ARM repeat"/>
    <property type="match status" value="1"/>
</dbReference>
<protein>
    <recommendedName>
        <fullName evidence="4">Heat shock factor 2-binding protein</fullName>
    </recommendedName>
</protein>